<dbReference type="Gene3D" id="3.40.50.1820">
    <property type="entry name" value="alpha/beta hydrolase"/>
    <property type="match status" value="1"/>
</dbReference>
<dbReference type="InterPro" id="IPR014030">
    <property type="entry name" value="Ketoacyl_synth_N"/>
</dbReference>
<organism evidence="11 12">
    <name type="scientific">Streptomyces racemochromogenes</name>
    <dbReference type="NCBI Taxonomy" id="67353"/>
    <lineage>
        <taxon>Bacteria</taxon>
        <taxon>Bacillati</taxon>
        <taxon>Actinomycetota</taxon>
        <taxon>Actinomycetes</taxon>
        <taxon>Kitasatosporales</taxon>
        <taxon>Streptomycetaceae</taxon>
        <taxon>Streptomyces</taxon>
    </lineage>
</organism>
<dbReference type="InterPro" id="IPR016036">
    <property type="entry name" value="Malonyl_transacylase_ACP-bd"/>
</dbReference>
<proteinExistence type="predicted"/>
<dbReference type="SMART" id="SM00823">
    <property type="entry name" value="PKS_PP"/>
    <property type="match status" value="1"/>
</dbReference>
<dbReference type="Gene3D" id="3.40.366.10">
    <property type="entry name" value="Malonyl-Coenzyme A Acyl Carrier Protein, domain 2"/>
    <property type="match status" value="1"/>
</dbReference>
<dbReference type="Pfam" id="PF00109">
    <property type="entry name" value="ketoacyl-synt"/>
    <property type="match status" value="1"/>
</dbReference>
<dbReference type="InterPro" id="IPR020841">
    <property type="entry name" value="PKS_Beta-ketoAc_synthase_dom"/>
</dbReference>
<sequence length="1854" mass="191285">MAMSSEKLMEALRTSLKESERLRRLNRDLAAAAHEPVAVVGMACRYPGADSPEELWDLVASGRDATGPFPRDRGWDLAGLYDPDPESQGTTYCDRGGFLAGAADFDAAFFGISPREAVVMDPQQRLLLETSWEALERTGIDPRSLRGSGTGVYVGAAHGTYATDPDTVPEGSEGYLLTGSADAVMSGRISYALGLEGPSMTVETACSSSLVALHLAVAALRRGESALALAGGVAVMPDAAAFVEFSRQKGLAADGRCKAFSADADGTGWAEGVGVLVLERLSDAVRAGRRILAVIRGSAVNQDGASNGLTAPNGPSQQRVIRQALADAGLEPQDVDAVEAHGTGTRLGDPIEAQALLAVYGEDRAADRPLRLGSLKSNIGHAQAAAGVGGVIKTIQAMRHGLLPKTLHADRPTPHVDWSSGGVRLLTAPVQWPAGPRPRRAAVSAFGVAGTNAHVILEEAPRPPAAAPAPAVTAVVPWFVSGRSEAALVAQARRLREHLAGAAPDALGIGYALAATRTAFEHRAVVLGTTYAELARGLDALADGTPSAAVVRGVRRRDAKTAFLFTGQGSQRPGMARGLRAAHPVFAAALDAVAERLDPHLDRPLAAVLDAAPGSPEEELLHRTQYAQAALFAVEVALFRLLEHWGMRPDVLLGHSVGEIAAAHAAGVLDLDDACALVAARGRLMQALPAGGAMLSVRAGEDEVRALLAGHPDADVAAVNGPRSVVVSGTEEAVAAIGARLAEQGRKTRRLTVSHAFHSPLMEPMLEEFRALADRLAYRAPRVPVVSNVTGLRATGDDLRTGAYWAAHVRSAVRFADGVRTARDLGAVTFVELGPDAVLSAMAEEVLASDAHVAVPALRRGRPEAETLLKAVAVAAARGAALDRARLFDGTGAHPVPLPVYAWQHRRFWIAPTSRARSSAPTLPPGPAGPAALTPPRHRSGPAAAGVPADPYGLADPAGLPAAPAGPGGAGAPGTWRYRVTWQPVPAAADGAGPTGTWLLVESAQELTSGDGDAAERALTALGADVRRVAVDADTADRTTLAALLDASGADTLTGVLSLLGADEREGPGHGSVPAGVRATLALVQALEERAVPARLWCATRGAVAAAPGERPRSAGAQLWGFGRVAALELPARWGGLVDLPETADAASWTLLAAALGGPEDQAAVRAGHTYGRRLEPSPTPTPASTAGTASGPAPAPAPGAGYRPGGTVLVTGGTGALGRRLARRLAAEGAAHLLLVGRRGRQAPGAEALEGELLALGAKVTFAACDLADREAVAALLAEVPADAPLTAVFHAAGVPQVGPLTGAGPDTFAEVYAGKLAGARHLDELTRPLGLDAFVLYSSGAGVWGSAGQCAYAAANAGLDALALRRHADGLPATSVAWGLWGGDGMGEGEGGAYLLRRGVRPMAPDTALDELFAALADGTPTLTVTDTDWPRFADSFTAYRPSPLLTPLLTPAPAPGGPGAGPARPAGPGPEPRREDLLRLVRAEAATVLGYGHGDEVEPDARFLLIGFDSLAVTQLRRRLAAATGLEPAPEALFDHDTPAALADHLLELLQDPGHLPGPAGSAGPAGDRRTGEGTLTALYRGAVEEGRVDRAVDALAAVAALRPVFTAGRPHPLPPVRLAQAAPTAQDGPLLLIGVAGTAAVSGPLEFSAFAGTLAGRRDVVALAQPGFRDGEPLPDSLEALCAAHAAAVERLAQGRPYALIGHSAGANAAHALTRHLERHGTGPAALVLADIYTPSAPGAMGVWRDVMLRWAMDRSPVPLDDTRLTAMGAYHRLLLDWTPEPTRAPVLHLRATEPMAAWTDPREDWRSVWDAAHTVTDVPGNHFTMMTEHAPATARAVDAWLDALPGCNR</sequence>
<dbReference type="Pfam" id="PF08659">
    <property type="entry name" value="KR"/>
    <property type="match status" value="1"/>
</dbReference>
<dbReference type="Pfam" id="PF00550">
    <property type="entry name" value="PP-binding"/>
    <property type="match status" value="1"/>
</dbReference>
<dbReference type="Gene3D" id="3.40.50.720">
    <property type="entry name" value="NAD(P)-binding Rossmann-like Domain"/>
    <property type="match status" value="1"/>
</dbReference>
<dbReference type="SUPFAM" id="SSF51735">
    <property type="entry name" value="NAD(P)-binding Rossmann-fold domains"/>
    <property type="match status" value="2"/>
</dbReference>
<protein>
    <submittedName>
        <fullName evidence="11">Type I polyketide synthase</fullName>
    </submittedName>
</protein>
<dbReference type="Pfam" id="PF16197">
    <property type="entry name" value="KAsynt_C_assoc"/>
    <property type="match status" value="1"/>
</dbReference>
<gene>
    <name evidence="11" type="ORF">WDV06_15640</name>
</gene>
<feature type="region of interest" description="Disordered" evidence="8">
    <location>
        <begin position="916"/>
        <end position="952"/>
    </location>
</feature>
<dbReference type="SMART" id="SM00825">
    <property type="entry name" value="PKS_KS"/>
    <property type="match status" value="1"/>
</dbReference>
<dbReference type="SMART" id="SM00822">
    <property type="entry name" value="PKS_KR"/>
    <property type="match status" value="1"/>
</dbReference>
<dbReference type="Proteomes" id="UP001610631">
    <property type="component" value="Unassembled WGS sequence"/>
</dbReference>
<evidence type="ECO:0000256" key="6">
    <source>
        <dbReference type="ARBA" id="ARBA00023268"/>
    </source>
</evidence>
<dbReference type="InterPro" id="IPR014043">
    <property type="entry name" value="Acyl_transferase_dom"/>
</dbReference>
<evidence type="ECO:0000256" key="1">
    <source>
        <dbReference type="ARBA" id="ARBA00001957"/>
    </source>
</evidence>
<dbReference type="CDD" id="cd08952">
    <property type="entry name" value="KR_1_SDR_x"/>
    <property type="match status" value="1"/>
</dbReference>
<dbReference type="PROSITE" id="PS50075">
    <property type="entry name" value="CARRIER"/>
    <property type="match status" value="1"/>
</dbReference>
<dbReference type="SUPFAM" id="SSF47336">
    <property type="entry name" value="ACP-like"/>
    <property type="match status" value="1"/>
</dbReference>
<dbReference type="Gene3D" id="3.30.70.3290">
    <property type="match status" value="1"/>
</dbReference>
<keyword evidence="5" id="KW-0045">Antibiotic biosynthesis</keyword>
<evidence type="ECO:0000256" key="2">
    <source>
        <dbReference type="ARBA" id="ARBA00022450"/>
    </source>
</evidence>
<keyword evidence="3" id="KW-0597">Phosphoprotein</keyword>
<dbReference type="Pfam" id="PF00975">
    <property type="entry name" value="Thioesterase"/>
    <property type="match status" value="1"/>
</dbReference>
<dbReference type="CDD" id="cd00833">
    <property type="entry name" value="PKS"/>
    <property type="match status" value="1"/>
</dbReference>
<dbReference type="Gene3D" id="1.10.1200.10">
    <property type="entry name" value="ACP-like"/>
    <property type="match status" value="1"/>
</dbReference>
<dbReference type="InterPro" id="IPR009081">
    <property type="entry name" value="PP-bd_ACP"/>
</dbReference>
<dbReference type="InterPro" id="IPR050091">
    <property type="entry name" value="PKS_NRPS_Biosynth_Enz"/>
</dbReference>
<dbReference type="InterPro" id="IPR018201">
    <property type="entry name" value="Ketoacyl_synth_AS"/>
</dbReference>
<dbReference type="PROSITE" id="PS52004">
    <property type="entry name" value="KS3_2"/>
    <property type="match status" value="1"/>
</dbReference>
<dbReference type="EMBL" id="JBBDHD010000033">
    <property type="protein sequence ID" value="MFH7596513.1"/>
    <property type="molecule type" value="Genomic_DNA"/>
</dbReference>
<evidence type="ECO:0000256" key="5">
    <source>
        <dbReference type="ARBA" id="ARBA00023194"/>
    </source>
</evidence>
<dbReference type="SUPFAM" id="SSF53901">
    <property type="entry name" value="Thiolase-like"/>
    <property type="match status" value="1"/>
</dbReference>
<dbReference type="Pfam" id="PF02801">
    <property type="entry name" value="Ketoacyl-synt_C"/>
    <property type="match status" value="1"/>
</dbReference>
<dbReference type="Pfam" id="PF00698">
    <property type="entry name" value="Acyl_transf_1"/>
    <property type="match status" value="1"/>
</dbReference>
<dbReference type="InterPro" id="IPR016039">
    <property type="entry name" value="Thiolase-like"/>
</dbReference>
<dbReference type="SUPFAM" id="SSF53474">
    <property type="entry name" value="alpha/beta-Hydrolases"/>
    <property type="match status" value="1"/>
</dbReference>
<feature type="region of interest" description="Disordered" evidence="8">
    <location>
        <begin position="1452"/>
        <end position="1476"/>
    </location>
</feature>
<keyword evidence="7" id="KW-0012">Acyltransferase</keyword>
<evidence type="ECO:0000256" key="4">
    <source>
        <dbReference type="ARBA" id="ARBA00022679"/>
    </source>
</evidence>
<keyword evidence="4" id="KW-0808">Transferase</keyword>
<evidence type="ECO:0000256" key="7">
    <source>
        <dbReference type="ARBA" id="ARBA00023315"/>
    </source>
</evidence>
<evidence type="ECO:0000256" key="3">
    <source>
        <dbReference type="ARBA" id="ARBA00022553"/>
    </source>
</evidence>
<accession>A0ABW7PDQ5</accession>
<evidence type="ECO:0000256" key="8">
    <source>
        <dbReference type="SAM" id="MobiDB-lite"/>
    </source>
</evidence>
<keyword evidence="6" id="KW-0511">Multifunctional enzyme</keyword>
<evidence type="ECO:0000259" key="9">
    <source>
        <dbReference type="PROSITE" id="PS50075"/>
    </source>
</evidence>
<dbReference type="PROSITE" id="PS00606">
    <property type="entry name" value="KS3_1"/>
    <property type="match status" value="1"/>
</dbReference>
<feature type="domain" description="Carrier" evidence="9">
    <location>
        <begin position="1475"/>
        <end position="1553"/>
    </location>
</feature>
<evidence type="ECO:0000259" key="10">
    <source>
        <dbReference type="PROSITE" id="PS52004"/>
    </source>
</evidence>
<dbReference type="SUPFAM" id="SSF55048">
    <property type="entry name" value="Probable ACP-binding domain of malonyl-CoA ACP transacylase"/>
    <property type="match status" value="1"/>
</dbReference>
<feature type="region of interest" description="Disordered" evidence="8">
    <location>
        <begin position="1172"/>
        <end position="1207"/>
    </location>
</feature>
<dbReference type="InterPro" id="IPR036291">
    <property type="entry name" value="NAD(P)-bd_dom_sf"/>
</dbReference>
<comment type="caution">
    <text evidence="11">The sequence shown here is derived from an EMBL/GenBank/DDBJ whole genome shotgun (WGS) entry which is preliminary data.</text>
</comment>
<dbReference type="InterPro" id="IPR020806">
    <property type="entry name" value="PKS_PP-bd"/>
</dbReference>
<evidence type="ECO:0000313" key="12">
    <source>
        <dbReference type="Proteomes" id="UP001610631"/>
    </source>
</evidence>
<dbReference type="InterPro" id="IPR001031">
    <property type="entry name" value="Thioesterase"/>
</dbReference>
<dbReference type="Pfam" id="PF08990">
    <property type="entry name" value="Docking"/>
    <property type="match status" value="1"/>
</dbReference>
<name>A0ABW7PDQ5_9ACTN</name>
<dbReference type="InterPro" id="IPR015083">
    <property type="entry name" value="NorB/c/GfsB-D-like_docking"/>
</dbReference>
<dbReference type="PANTHER" id="PTHR43775:SF51">
    <property type="entry name" value="INACTIVE PHENOLPHTHIOCEROL SYNTHESIS POLYKETIDE SYNTHASE TYPE I PKS1-RELATED"/>
    <property type="match status" value="1"/>
</dbReference>
<keyword evidence="2" id="KW-0596">Phosphopantetheine</keyword>
<comment type="cofactor">
    <cofactor evidence="1">
        <name>pantetheine 4'-phosphate</name>
        <dbReference type="ChEBI" id="CHEBI:47942"/>
    </cofactor>
</comment>
<dbReference type="PANTHER" id="PTHR43775">
    <property type="entry name" value="FATTY ACID SYNTHASE"/>
    <property type="match status" value="1"/>
</dbReference>
<dbReference type="InterPro" id="IPR057326">
    <property type="entry name" value="KR_dom"/>
</dbReference>
<dbReference type="InterPro" id="IPR006162">
    <property type="entry name" value="Ppantetheine_attach_site"/>
</dbReference>
<dbReference type="Gene3D" id="3.40.47.10">
    <property type="match status" value="1"/>
</dbReference>
<feature type="compositionally biased region" description="Low complexity" evidence="8">
    <location>
        <begin position="1183"/>
        <end position="1207"/>
    </location>
</feature>
<evidence type="ECO:0000313" key="11">
    <source>
        <dbReference type="EMBL" id="MFH7596513.1"/>
    </source>
</evidence>
<dbReference type="SMART" id="SM00827">
    <property type="entry name" value="PKS_AT"/>
    <property type="match status" value="1"/>
</dbReference>
<dbReference type="SMART" id="SM00824">
    <property type="entry name" value="PKS_TE"/>
    <property type="match status" value="1"/>
</dbReference>
<dbReference type="PROSITE" id="PS00012">
    <property type="entry name" value="PHOSPHOPANTETHEINE"/>
    <property type="match status" value="1"/>
</dbReference>
<feature type="domain" description="Ketosynthase family 3 (KS3)" evidence="10">
    <location>
        <begin position="34"/>
        <end position="459"/>
    </location>
</feature>
<dbReference type="InterPro" id="IPR032821">
    <property type="entry name" value="PKS_assoc"/>
</dbReference>
<dbReference type="InterPro" id="IPR029058">
    <property type="entry name" value="AB_hydrolase_fold"/>
</dbReference>
<dbReference type="InterPro" id="IPR001227">
    <property type="entry name" value="Ac_transferase_dom_sf"/>
</dbReference>
<dbReference type="InterPro" id="IPR016035">
    <property type="entry name" value="Acyl_Trfase/lysoPLipase"/>
</dbReference>
<keyword evidence="12" id="KW-1185">Reference proteome</keyword>
<dbReference type="InterPro" id="IPR036736">
    <property type="entry name" value="ACP-like_sf"/>
</dbReference>
<reference evidence="11 12" key="1">
    <citation type="submission" date="2024-03" db="EMBL/GenBank/DDBJ databases">
        <title>Whole genome sequencing of Streptomyces racemochromogenes, to identify antimicrobial biosynthetic gene clusters.</title>
        <authorList>
            <person name="Suryawanshi P."/>
            <person name="Krishnaraj P.U."/>
            <person name="Arun Y.P."/>
            <person name="Suryawanshi M.P."/>
            <person name="Rakshit O."/>
        </authorList>
    </citation>
    <scope>NUCLEOTIDE SEQUENCE [LARGE SCALE GENOMIC DNA]</scope>
    <source>
        <strain evidence="11 12">AUDT626</strain>
    </source>
</reference>
<dbReference type="SUPFAM" id="SSF52151">
    <property type="entry name" value="FabD/lysophospholipase-like"/>
    <property type="match status" value="1"/>
</dbReference>
<dbReference type="InterPro" id="IPR013968">
    <property type="entry name" value="PKS_KR"/>
</dbReference>
<dbReference type="InterPro" id="IPR014031">
    <property type="entry name" value="Ketoacyl_synth_C"/>
</dbReference>
<dbReference type="InterPro" id="IPR020802">
    <property type="entry name" value="TesA-like"/>
</dbReference>